<protein>
    <submittedName>
        <fullName evidence="1">Uncharacterized protein</fullName>
    </submittedName>
</protein>
<evidence type="ECO:0000313" key="1">
    <source>
        <dbReference type="EMBL" id="KAF9803632.1"/>
    </source>
</evidence>
<name>A0A8H7NU22_9APHY</name>
<accession>A0A8H7NU22</accession>
<dbReference type="Proteomes" id="UP000639403">
    <property type="component" value="Unassembled WGS sequence"/>
</dbReference>
<reference evidence="1" key="1">
    <citation type="submission" date="2020-11" db="EMBL/GenBank/DDBJ databases">
        <authorList>
            <person name="Koelle M."/>
            <person name="Horta M.A.C."/>
            <person name="Nowrousian M."/>
            <person name="Ohm R.A."/>
            <person name="Benz P."/>
            <person name="Pilgard A."/>
        </authorList>
    </citation>
    <scope>NUCLEOTIDE SEQUENCE</scope>
    <source>
        <strain evidence="1">FPRL280</strain>
    </source>
</reference>
<reference evidence="1" key="2">
    <citation type="journal article" name="Front. Microbiol.">
        <title>Degradative Capacity of Two Strains of Rhodonia placenta: From Phenotype to Genotype.</title>
        <authorList>
            <person name="Kolle M."/>
            <person name="Horta M.A.C."/>
            <person name="Nowrousian M."/>
            <person name="Ohm R.A."/>
            <person name="Benz J.P."/>
            <person name="Pilgard A."/>
        </authorList>
    </citation>
    <scope>NUCLEOTIDE SEQUENCE</scope>
    <source>
        <strain evidence="1">FPRL280</strain>
    </source>
</reference>
<gene>
    <name evidence="1" type="ORF">IEO21_09612</name>
</gene>
<dbReference type="EMBL" id="JADOXO010000490">
    <property type="protein sequence ID" value="KAF9803632.1"/>
    <property type="molecule type" value="Genomic_DNA"/>
</dbReference>
<organism evidence="1 2">
    <name type="scientific">Rhodonia placenta</name>
    <dbReference type="NCBI Taxonomy" id="104341"/>
    <lineage>
        <taxon>Eukaryota</taxon>
        <taxon>Fungi</taxon>
        <taxon>Dikarya</taxon>
        <taxon>Basidiomycota</taxon>
        <taxon>Agaricomycotina</taxon>
        <taxon>Agaricomycetes</taxon>
        <taxon>Polyporales</taxon>
        <taxon>Adustoporiaceae</taxon>
        <taxon>Rhodonia</taxon>
    </lineage>
</organism>
<dbReference type="AlphaFoldDB" id="A0A8H7NU22"/>
<proteinExistence type="predicted"/>
<comment type="caution">
    <text evidence="1">The sequence shown here is derived from an EMBL/GenBank/DDBJ whole genome shotgun (WGS) entry which is preliminary data.</text>
</comment>
<evidence type="ECO:0000313" key="2">
    <source>
        <dbReference type="Proteomes" id="UP000639403"/>
    </source>
</evidence>
<sequence length="257" mass="29762">MGLTDAVWDLVTKCWAHKREDRPHMGFVVSQLCDYYNFSVNTDGSISTRVKHGISSGLIRPEGRYLKEAVPRRALRDYQVERKNTSIRWNMSGPSLADRMRALTLVEESRFPAPVATFYEPSGSRGIALTTCRDRLHSQYDGMEAPFYLKDGISRICIDTKYDPDSHSTYDSAHYSKYPLTLRDLAHHIAVVMKIFIYRDKMHGYPRRSSFESPTTGRWRLGDDPSFIQLSDIYLVAVDYVGHIIRPVFEIKRKDRW</sequence>